<name>A0A182K603_9DIPT</name>
<feature type="transmembrane region" description="Helical" evidence="2">
    <location>
        <begin position="301"/>
        <end position="320"/>
    </location>
</feature>
<reference evidence="4" key="1">
    <citation type="submission" date="2013-03" db="EMBL/GenBank/DDBJ databases">
        <title>The Genome Sequence of Anopheles christyi ACHKN1017.</title>
        <authorList>
            <consortium name="The Broad Institute Genomics Platform"/>
            <person name="Neafsey D.E."/>
            <person name="Besansky N."/>
            <person name="Walker B."/>
            <person name="Young S.K."/>
            <person name="Zeng Q."/>
            <person name="Gargeya S."/>
            <person name="Fitzgerald M."/>
            <person name="Haas B."/>
            <person name="Abouelleil A."/>
            <person name="Allen A.W."/>
            <person name="Alvarado L."/>
            <person name="Arachchi H.M."/>
            <person name="Berlin A.M."/>
            <person name="Chapman S.B."/>
            <person name="Gainer-Dewar J."/>
            <person name="Goldberg J."/>
            <person name="Griggs A."/>
            <person name="Gujja S."/>
            <person name="Hansen M."/>
            <person name="Howarth C."/>
            <person name="Imamovic A."/>
            <person name="Ireland A."/>
            <person name="Larimer J."/>
            <person name="McCowan C."/>
            <person name="Murphy C."/>
            <person name="Pearson M."/>
            <person name="Poon T.W."/>
            <person name="Priest M."/>
            <person name="Roberts A."/>
            <person name="Saif S."/>
            <person name="Shea T."/>
            <person name="Sisk P."/>
            <person name="Sykes S."/>
            <person name="Wortman J."/>
            <person name="Nusbaum C."/>
            <person name="Birren B."/>
        </authorList>
    </citation>
    <scope>NUCLEOTIDE SEQUENCE [LARGE SCALE GENOMIC DNA]</scope>
    <source>
        <strain evidence="4">ACHKN1017</strain>
    </source>
</reference>
<dbReference type="GO" id="GO:0016020">
    <property type="term" value="C:membrane"/>
    <property type="evidence" value="ECO:0007669"/>
    <property type="project" value="TreeGrafter"/>
</dbReference>
<evidence type="ECO:0000256" key="1">
    <source>
        <dbReference type="SAM" id="MobiDB-lite"/>
    </source>
</evidence>
<sequence>MKQRVLCESSVVPGNIGSYGMFGGNGGNTNTTNRKRALLLPRTSYWLLALAVAMLCTCVTATTEATIVNATSVGEFPASNGTIGGRASSNRPLFSTGNRLWDALIADCMRKPTFACIQKNVYSFLGEQLDVENVNFTNRVQFLRNRVDFTKYTQEANEDVDDAGEEDNENEIPDARSAFEPSSPIEEVTTALREKSLKFMLTHDVSIQMPEVMFDGAIFRIEPRAIEGNGMIAKLEFVPRTELAEARGHGTPRILFKKIKKFFQNKLLLAFLAIVLIIKIIKIKVMWLLPLLVGVGTAKKLVLKFLLFLFPALSHIFKLCSYYHASFHKPNFHHHQHHINHLHTFYPHSHDHAGPELIYTKPPRGHPSEFLHGAPVPPHTHYQPEVNYEFTAPGLGSEFISDRNSYVDTSFKPKYDDLNDIKAW</sequence>
<reference evidence="3" key="2">
    <citation type="submission" date="2020-05" db="UniProtKB">
        <authorList>
            <consortium name="EnsemblMetazoa"/>
        </authorList>
    </citation>
    <scope>IDENTIFICATION</scope>
    <source>
        <strain evidence="3">ACHKN1017</strain>
    </source>
</reference>
<dbReference type="Proteomes" id="UP000075881">
    <property type="component" value="Unassembled WGS sequence"/>
</dbReference>
<dbReference type="InterPro" id="IPR012464">
    <property type="entry name" value="DUF1676"/>
</dbReference>
<keyword evidence="2" id="KW-0812">Transmembrane</keyword>
<keyword evidence="2" id="KW-1133">Transmembrane helix</keyword>
<feature type="transmembrane region" description="Helical" evidence="2">
    <location>
        <begin position="267"/>
        <end position="289"/>
    </location>
</feature>
<evidence type="ECO:0000256" key="2">
    <source>
        <dbReference type="SAM" id="Phobius"/>
    </source>
</evidence>
<protein>
    <submittedName>
        <fullName evidence="3">Uncharacterized protein</fullName>
    </submittedName>
</protein>
<proteinExistence type="predicted"/>
<keyword evidence="2" id="KW-0472">Membrane</keyword>
<dbReference type="AlphaFoldDB" id="A0A182K603"/>
<dbReference type="VEuPathDB" id="VectorBase:ACHR006188"/>
<evidence type="ECO:0000313" key="4">
    <source>
        <dbReference type="Proteomes" id="UP000075881"/>
    </source>
</evidence>
<feature type="compositionally biased region" description="Acidic residues" evidence="1">
    <location>
        <begin position="156"/>
        <end position="172"/>
    </location>
</feature>
<evidence type="ECO:0000313" key="3">
    <source>
        <dbReference type="EnsemblMetazoa" id="ACHR006188-PA"/>
    </source>
</evidence>
<dbReference type="Pfam" id="PF07898">
    <property type="entry name" value="DUF1676"/>
    <property type="match status" value="1"/>
</dbReference>
<accession>A0A182K603</accession>
<dbReference type="PANTHER" id="PTHR21879">
    <property type="entry name" value="FI03362P-RELATED-RELATED"/>
    <property type="match status" value="1"/>
</dbReference>
<dbReference type="PANTHER" id="PTHR21879:SF4">
    <property type="entry name" value="OSIRIS 17, ISOFORM C"/>
    <property type="match status" value="1"/>
</dbReference>
<dbReference type="EnsemblMetazoa" id="ACHR006188-RA">
    <property type="protein sequence ID" value="ACHR006188-PA"/>
    <property type="gene ID" value="ACHR006188"/>
</dbReference>
<organism evidence="3 4">
    <name type="scientific">Anopheles christyi</name>
    <dbReference type="NCBI Taxonomy" id="43041"/>
    <lineage>
        <taxon>Eukaryota</taxon>
        <taxon>Metazoa</taxon>
        <taxon>Ecdysozoa</taxon>
        <taxon>Arthropoda</taxon>
        <taxon>Hexapoda</taxon>
        <taxon>Insecta</taxon>
        <taxon>Pterygota</taxon>
        <taxon>Neoptera</taxon>
        <taxon>Endopterygota</taxon>
        <taxon>Diptera</taxon>
        <taxon>Nematocera</taxon>
        <taxon>Culicoidea</taxon>
        <taxon>Culicidae</taxon>
        <taxon>Anophelinae</taxon>
        <taxon>Anopheles</taxon>
    </lineage>
</organism>
<keyword evidence="4" id="KW-1185">Reference proteome</keyword>
<feature type="region of interest" description="Disordered" evidence="1">
    <location>
        <begin position="156"/>
        <end position="183"/>
    </location>
</feature>